<feature type="region of interest" description="Disordered" evidence="6">
    <location>
        <begin position="171"/>
        <end position="197"/>
    </location>
</feature>
<dbReference type="RefSeq" id="XP_027116793.1">
    <property type="nucleotide sequence ID" value="XM_027260992.1"/>
</dbReference>
<gene>
    <name evidence="10 11" type="primary">LOC113734444</name>
</gene>
<keyword evidence="5" id="KW-0175">Coiled coil</keyword>
<dbReference type="AlphaFoldDB" id="A0A6P6WTD8"/>
<dbReference type="PANTHER" id="PTHR31422">
    <property type="entry name" value="BNAANNG28530D PROTEIN"/>
    <property type="match status" value="1"/>
</dbReference>
<feature type="compositionally biased region" description="Polar residues" evidence="6">
    <location>
        <begin position="133"/>
        <end position="146"/>
    </location>
</feature>
<comment type="subcellular location">
    <subcellularLocation>
        <location evidence="1">Membrane</location>
    </subcellularLocation>
</comment>
<dbReference type="OrthoDB" id="1933744at2759"/>
<evidence type="ECO:0000256" key="2">
    <source>
        <dbReference type="ARBA" id="ARBA00022692"/>
    </source>
</evidence>
<reference evidence="10 11" key="2">
    <citation type="submission" date="2025-04" db="UniProtKB">
        <authorList>
            <consortium name="RefSeq"/>
        </authorList>
    </citation>
    <scope>IDENTIFICATION</scope>
    <source>
        <tissue evidence="10 11">Leaves</tissue>
    </source>
</reference>
<feature type="coiled-coil region" evidence="5">
    <location>
        <begin position="314"/>
        <end position="387"/>
    </location>
</feature>
<feature type="region of interest" description="Disordered" evidence="6">
    <location>
        <begin position="133"/>
        <end position="154"/>
    </location>
</feature>
<dbReference type="PROSITE" id="PS51775">
    <property type="entry name" value="GTD_BINDING"/>
    <property type="match status" value="1"/>
</dbReference>
<organism evidence="9 10">
    <name type="scientific">Coffea arabica</name>
    <name type="common">Arabian coffee</name>
    <dbReference type="NCBI Taxonomy" id="13443"/>
    <lineage>
        <taxon>Eukaryota</taxon>
        <taxon>Viridiplantae</taxon>
        <taxon>Streptophyta</taxon>
        <taxon>Embryophyta</taxon>
        <taxon>Tracheophyta</taxon>
        <taxon>Spermatophyta</taxon>
        <taxon>Magnoliopsida</taxon>
        <taxon>eudicotyledons</taxon>
        <taxon>Gunneridae</taxon>
        <taxon>Pentapetalae</taxon>
        <taxon>asterids</taxon>
        <taxon>lamiids</taxon>
        <taxon>Gentianales</taxon>
        <taxon>Rubiaceae</taxon>
        <taxon>Ixoroideae</taxon>
        <taxon>Gardenieae complex</taxon>
        <taxon>Bertiereae - Coffeeae clade</taxon>
        <taxon>Coffeeae</taxon>
        <taxon>Coffea</taxon>
    </lineage>
</organism>
<dbReference type="RefSeq" id="XP_027116792.1">
    <property type="nucleotide sequence ID" value="XM_027260991.1"/>
</dbReference>
<dbReference type="Pfam" id="PF04576">
    <property type="entry name" value="Zein-binding"/>
    <property type="match status" value="1"/>
</dbReference>
<evidence type="ECO:0000256" key="6">
    <source>
        <dbReference type="SAM" id="MobiDB-lite"/>
    </source>
</evidence>
<dbReference type="PANTHER" id="PTHR31422:SF3">
    <property type="entry name" value="GTD-BINDING DOMAIN-CONTAINING PROTEIN"/>
    <property type="match status" value="1"/>
</dbReference>
<evidence type="ECO:0000313" key="9">
    <source>
        <dbReference type="Proteomes" id="UP001652660"/>
    </source>
</evidence>
<evidence type="ECO:0000256" key="1">
    <source>
        <dbReference type="ARBA" id="ARBA00004370"/>
    </source>
</evidence>
<feature type="compositionally biased region" description="Basic residues" evidence="6">
    <location>
        <begin position="172"/>
        <end position="189"/>
    </location>
</feature>
<dbReference type="GeneID" id="113734444"/>
<feature type="region of interest" description="Disordered" evidence="6">
    <location>
        <begin position="761"/>
        <end position="781"/>
    </location>
</feature>
<dbReference type="InterPro" id="IPR007656">
    <property type="entry name" value="GTD-bd"/>
</dbReference>
<feature type="transmembrane region" description="Helical" evidence="7">
    <location>
        <begin position="12"/>
        <end position="37"/>
    </location>
</feature>
<keyword evidence="9" id="KW-1185">Reference proteome</keyword>
<name>A0A6P6WTD8_COFAR</name>
<evidence type="ECO:0000256" key="3">
    <source>
        <dbReference type="ARBA" id="ARBA00022989"/>
    </source>
</evidence>
<dbReference type="GO" id="GO:0080115">
    <property type="term" value="F:myosin XI tail binding"/>
    <property type="evidence" value="ECO:0007669"/>
    <property type="project" value="UniProtKB-ARBA"/>
</dbReference>
<sequence>MACQAMCRWSLIGLVAAFLDLAIAYFLLCASAVAFMASKFLGFFGLYLPCPSCYGVFGDNFNRYLCFQKLLIEYPAEKFSNVQLSVMSKFPFNDSVWGKDRNSNLNMRLIEDRKRDVVELEAEGSSSSLVSDAGRLNNSGSINGESKSGRNEMGAGNLLSFRDGRFDLKGKGLMHQRPRSGIRRGRKRGLGYGKDSSVSLYDPPYAEMLQSNPPHSPPSINKGGSKMVDDGIELQGYGGNRHHFKYLEEAPTKVRLGYRSSDMQHEHVKEVKPNVESVFHVGSEDKNTIRLLEQALEKEHAARAALCLELEMERSAAASAADEAMAMIQRLQEEKASIEMEARQYQRMTDEKSAYDAEEMNILKEIVVRREREKHFLEKELEAYQEMSFIGKEPSSGDGEDMLNSQQQEFDTSFDQNEDPAMILQQLNASIDKKVMIETKRADEAVPVEKGKAVLASPEELLVHRLDESSAVKKHGHPAGHLSQFSGCSMVDRLNLQDKMISMDNSHSSAGDLQRLVSTSQTCKPGTSQEILPETTTFLLVKGHEYCDNTNIHAEMAKSCVETSHIPYLNGNIKRYENDSNVGTQWSKSSCRVLDKEPHVHDVHVIVDNSNLCNRISGSNLDSMSVNDDLEIDRKINVPSEASASQMINATSDCLSTSCLDAGVDIRRSSSDVTSSLPPMCLDGKSLLSDLQRSSLSVVNNEQLKIDFEVGWLQERLKVVQEGRGKLNLSLEHQEREKMQLKLLENMPHPLQEIQQLTETGKTVRQASLPTPSSKGISRKRRCRSLSSSLQTCS</sequence>
<proteinExistence type="predicted"/>
<keyword evidence="2 7" id="KW-0812">Transmembrane</keyword>
<keyword evidence="4 7" id="KW-0472">Membrane</keyword>
<evidence type="ECO:0000256" key="5">
    <source>
        <dbReference type="SAM" id="Coils"/>
    </source>
</evidence>
<reference evidence="9" key="1">
    <citation type="journal article" date="2025" name="Foods">
        <title>Unveiling the Microbial Signatures of Arabica Coffee Cherries: Insights into Ripeness Specific Diversity, Functional Traits, and Implications for Quality and Safety.</title>
        <authorList>
            <consortium name="RefSeq"/>
            <person name="Tenea G.N."/>
            <person name="Cifuentes V."/>
            <person name="Reyes P."/>
            <person name="Cevallos-Vallejos M."/>
        </authorList>
    </citation>
    <scope>NUCLEOTIDE SEQUENCE [LARGE SCALE GENOMIC DNA]</scope>
</reference>
<feature type="compositionally biased region" description="Polar residues" evidence="6">
    <location>
        <begin position="761"/>
        <end position="776"/>
    </location>
</feature>
<evidence type="ECO:0000313" key="10">
    <source>
        <dbReference type="RefSeq" id="XP_027116792.1"/>
    </source>
</evidence>
<evidence type="ECO:0000256" key="4">
    <source>
        <dbReference type="ARBA" id="ARBA00023136"/>
    </source>
</evidence>
<evidence type="ECO:0000256" key="7">
    <source>
        <dbReference type="SAM" id="Phobius"/>
    </source>
</evidence>
<dbReference type="GO" id="GO:0016020">
    <property type="term" value="C:membrane"/>
    <property type="evidence" value="ECO:0007669"/>
    <property type="project" value="UniProtKB-SubCell"/>
</dbReference>
<feature type="domain" description="GTD-binding" evidence="8">
    <location>
        <begin position="287"/>
        <end position="385"/>
    </location>
</feature>
<dbReference type="Proteomes" id="UP001652660">
    <property type="component" value="Chromosome 3c"/>
</dbReference>
<accession>A0A6P6WTD8</accession>
<protein>
    <submittedName>
        <fullName evidence="10 11">Uncharacterized protein LOC113734444 isoform X1</fullName>
    </submittedName>
</protein>
<evidence type="ECO:0000259" key="8">
    <source>
        <dbReference type="PROSITE" id="PS51775"/>
    </source>
</evidence>
<keyword evidence="3 7" id="KW-1133">Transmembrane helix</keyword>
<evidence type="ECO:0000313" key="11">
    <source>
        <dbReference type="RefSeq" id="XP_027116793.1"/>
    </source>
</evidence>